<accession>A0A2W1BRX6</accession>
<keyword evidence="1" id="KW-1133">Transmembrane helix</keyword>
<gene>
    <name evidence="2" type="primary">HaOG200721</name>
    <name evidence="2" type="ORF">B5X24_HaOG200721</name>
</gene>
<organism evidence="2 3">
    <name type="scientific">Helicoverpa armigera</name>
    <name type="common">Cotton bollworm</name>
    <name type="synonym">Heliothis armigera</name>
    <dbReference type="NCBI Taxonomy" id="29058"/>
    <lineage>
        <taxon>Eukaryota</taxon>
        <taxon>Metazoa</taxon>
        <taxon>Ecdysozoa</taxon>
        <taxon>Arthropoda</taxon>
        <taxon>Hexapoda</taxon>
        <taxon>Insecta</taxon>
        <taxon>Pterygota</taxon>
        <taxon>Neoptera</taxon>
        <taxon>Endopterygota</taxon>
        <taxon>Lepidoptera</taxon>
        <taxon>Glossata</taxon>
        <taxon>Ditrysia</taxon>
        <taxon>Noctuoidea</taxon>
        <taxon>Noctuidae</taxon>
        <taxon>Heliothinae</taxon>
        <taxon>Helicoverpa</taxon>
    </lineage>
</organism>
<evidence type="ECO:0000313" key="3">
    <source>
        <dbReference type="Proteomes" id="UP000249218"/>
    </source>
</evidence>
<protein>
    <recommendedName>
        <fullName evidence="4">Gustatory receptor</fullName>
    </recommendedName>
</protein>
<feature type="transmembrane region" description="Helical" evidence="1">
    <location>
        <begin position="182"/>
        <end position="202"/>
    </location>
</feature>
<feature type="transmembrane region" description="Helical" evidence="1">
    <location>
        <begin position="94"/>
        <end position="116"/>
    </location>
</feature>
<dbReference type="AlphaFoldDB" id="A0A2W1BRX6"/>
<dbReference type="OrthoDB" id="7444240at2759"/>
<sequence length="268" mass="32006">MESARQKTTNKTKSCSVSIATIKTIDKDMQRMLLPLNLFHNILLCPKYRIKNNFINPNSFLSIILGLFGLILSIFSFCYRVYKYYRINPKKYVMNVMYVTSYIDFVIFSIGTIINFKINVLETVRNVSLVLKIQDIHRFLPGQNYFKCFTIWNWISIFSGVGFYTYMLIFTVLTFEMHIDGMLFGFTLLFIDVNIIYCIRLIKLINNKVDIWNRRALKMHQMDPIDNEDYCEKMFEAYMNILKCYDFYKDSFQLMVRNNLFHSSARYF</sequence>
<keyword evidence="1" id="KW-0812">Transmembrane</keyword>
<feature type="transmembrane region" description="Helical" evidence="1">
    <location>
        <begin position="60"/>
        <end position="82"/>
    </location>
</feature>
<reference evidence="2 3" key="1">
    <citation type="journal article" date="2017" name="BMC Biol.">
        <title>Genomic innovations, transcriptional plasticity and gene loss underlying the evolution and divergence of two highly polyphagous and invasive Helicoverpa pest species.</title>
        <authorList>
            <person name="Pearce S.L."/>
            <person name="Clarke D.F."/>
            <person name="East P.D."/>
            <person name="Elfekih S."/>
            <person name="Gordon K.H."/>
            <person name="Jermiin L.S."/>
            <person name="McGaughran A."/>
            <person name="Oakeshott J.G."/>
            <person name="Papanikolaou A."/>
            <person name="Perera O.P."/>
            <person name="Rane R.V."/>
            <person name="Richards S."/>
            <person name="Tay W.T."/>
            <person name="Walsh T.K."/>
            <person name="Anderson A."/>
            <person name="Anderson C.J."/>
            <person name="Asgari S."/>
            <person name="Board P.G."/>
            <person name="Bretschneider A."/>
            <person name="Campbell P.M."/>
            <person name="Chertemps T."/>
            <person name="Christeller J.T."/>
            <person name="Coppin C.W."/>
            <person name="Downes S.J."/>
            <person name="Duan G."/>
            <person name="Farnsworth C.A."/>
            <person name="Good R.T."/>
            <person name="Han L.B."/>
            <person name="Han Y.C."/>
            <person name="Hatje K."/>
            <person name="Horne I."/>
            <person name="Huang Y.P."/>
            <person name="Hughes D.S."/>
            <person name="Jacquin-Joly E."/>
            <person name="James W."/>
            <person name="Jhangiani S."/>
            <person name="Kollmar M."/>
            <person name="Kuwar S.S."/>
            <person name="Li S."/>
            <person name="Liu N.Y."/>
            <person name="Maibeche M.T."/>
            <person name="Miller J.R."/>
            <person name="Montagne N."/>
            <person name="Perry T."/>
            <person name="Qu J."/>
            <person name="Song S.V."/>
            <person name="Sutton G.G."/>
            <person name="Vogel H."/>
            <person name="Walenz B.P."/>
            <person name="Xu W."/>
            <person name="Zhang H.J."/>
            <person name="Zou Z."/>
            <person name="Batterham P."/>
            <person name="Edwards O.R."/>
            <person name="Feyereisen R."/>
            <person name="Gibbs R.A."/>
            <person name="Heckel D.G."/>
            <person name="McGrath A."/>
            <person name="Robin C."/>
            <person name="Scherer S.E."/>
            <person name="Worley K.C."/>
            <person name="Wu Y.D."/>
        </authorList>
    </citation>
    <scope>NUCLEOTIDE SEQUENCE [LARGE SCALE GENOMIC DNA]</scope>
    <source>
        <strain evidence="2">Harm_GR_Male_#8</strain>
        <tissue evidence="2">Whole organism</tissue>
    </source>
</reference>
<dbReference type="EMBL" id="KZ149937">
    <property type="protein sequence ID" value="PZC77071.1"/>
    <property type="molecule type" value="Genomic_DNA"/>
</dbReference>
<feature type="transmembrane region" description="Helical" evidence="1">
    <location>
        <begin position="151"/>
        <end position="175"/>
    </location>
</feature>
<dbReference type="Proteomes" id="UP000249218">
    <property type="component" value="Unassembled WGS sequence"/>
</dbReference>
<evidence type="ECO:0000256" key="1">
    <source>
        <dbReference type="SAM" id="Phobius"/>
    </source>
</evidence>
<keyword evidence="3" id="KW-1185">Reference proteome</keyword>
<evidence type="ECO:0008006" key="4">
    <source>
        <dbReference type="Google" id="ProtNLM"/>
    </source>
</evidence>
<keyword evidence="1" id="KW-0472">Membrane</keyword>
<proteinExistence type="predicted"/>
<name>A0A2W1BRX6_HELAM</name>
<evidence type="ECO:0000313" key="2">
    <source>
        <dbReference type="EMBL" id="PZC77071.1"/>
    </source>
</evidence>